<comment type="caution">
    <text evidence="1">The sequence shown here is derived from an EMBL/GenBank/DDBJ whole genome shotgun (WGS) entry which is preliminary data.</text>
</comment>
<evidence type="ECO:0000313" key="2">
    <source>
        <dbReference type="Proteomes" id="UP000011135"/>
    </source>
</evidence>
<sequence length="48" mass="5378">MPAKIRFKLEGGRRKINSSIRGARMSSGFASVQEDPEYFLRSSPKFSG</sequence>
<organism evidence="1 2">
    <name type="scientific">Fulvivirga imtechensis AK7</name>
    <dbReference type="NCBI Taxonomy" id="1237149"/>
    <lineage>
        <taxon>Bacteria</taxon>
        <taxon>Pseudomonadati</taxon>
        <taxon>Bacteroidota</taxon>
        <taxon>Cytophagia</taxon>
        <taxon>Cytophagales</taxon>
        <taxon>Fulvivirgaceae</taxon>
        <taxon>Fulvivirga</taxon>
    </lineage>
</organism>
<reference evidence="1 2" key="1">
    <citation type="submission" date="2012-12" db="EMBL/GenBank/DDBJ databases">
        <title>Genome assembly of Fulvivirga imtechensis AK7.</title>
        <authorList>
            <person name="Nupur N."/>
            <person name="Khatri I."/>
            <person name="Kumar R."/>
            <person name="Subramanian S."/>
            <person name="Pinnaka A."/>
        </authorList>
    </citation>
    <scope>NUCLEOTIDE SEQUENCE [LARGE SCALE GENOMIC DNA]</scope>
    <source>
        <strain evidence="1 2">AK7</strain>
    </source>
</reference>
<dbReference type="AlphaFoldDB" id="L8JR91"/>
<name>L8JR91_9BACT</name>
<gene>
    <name evidence="1" type="ORF">C900_04565</name>
</gene>
<proteinExistence type="predicted"/>
<protein>
    <submittedName>
        <fullName evidence="1">Uncharacterized protein</fullName>
    </submittedName>
</protein>
<accession>L8JR91</accession>
<dbReference type="Proteomes" id="UP000011135">
    <property type="component" value="Unassembled WGS sequence"/>
</dbReference>
<dbReference type="EMBL" id="AMZN01000066">
    <property type="protein sequence ID" value="ELR69862.1"/>
    <property type="molecule type" value="Genomic_DNA"/>
</dbReference>
<keyword evidence="2" id="KW-1185">Reference proteome</keyword>
<evidence type="ECO:0000313" key="1">
    <source>
        <dbReference type="EMBL" id="ELR69862.1"/>
    </source>
</evidence>